<keyword evidence="1" id="KW-0472">Membrane</keyword>
<dbReference type="GeneID" id="9234076"/>
<keyword evidence="1" id="KW-1133">Transmembrane helix</keyword>
<reference evidence="3" key="1">
    <citation type="submission" date="2010-05" db="EMBL/GenBank/DDBJ databases">
        <title>Complete sequence of Staphylothermus hellenicus DSM 12710.</title>
        <authorList>
            <consortium name="US DOE Joint Genome Institute"/>
            <person name="Lucas S."/>
            <person name="Copeland A."/>
            <person name="Lapidus A."/>
            <person name="Cheng J.-F."/>
            <person name="Bruce D."/>
            <person name="Goodwin L."/>
            <person name="Pitluck S."/>
            <person name="Davenport K."/>
            <person name="Detter J.C."/>
            <person name="Han C."/>
            <person name="Tapia R."/>
            <person name="Larimer F."/>
            <person name="Land M."/>
            <person name="Hauser L."/>
            <person name="Kyrpides N."/>
            <person name="Mikhailova N."/>
            <person name="Anderson I.J."/>
            <person name="Woyke T."/>
        </authorList>
    </citation>
    <scope>NUCLEOTIDE SEQUENCE [LARGE SCALE GENOMIC DNA]</scope>
    <source>
        <strain evidence="3">DSM 12710 / JCM 10830 / BK20S6-10-b1 / P8</strain>
    </source>
</reference>
<dbReference type="RefSeq" id="WP_013143100.1">
    <property type="nucleotide sequence ID" value="NC_014205.1"/>
</dbReference>
<dbReference type="STRING" id="591019.Shell_0787"/>
<accession>D7D806</accession>
<dbReference type="AlphaFoldDB" id="D7D806"/>
<dbReference type="OrthoDB" id="28968at2157"/>
<evidence type="ECO:0000313" key="3">
    <source>
        <dbReference type="Proteomes" id="UP000002573"/>
    </source>
</evidence>
<evidence type="ECO:0000256" key="1">
    <source>
        <dbReference type="SAM" id="Phobius"/>
    </source>
</evidence>
<dbReference type="KEGG" id="shc:Shell_0787"/>
<reference evidence="2 3" key="2">
    <citation type="journal article" date="2011" name="Stand. Genomic Sci.">
        <title>Complete genome sequence of Staphylothermus hellenicus P8.</title>
        <authorList>
            <person name="Anderson I."/>
            <person name="Wirth R."/>
            <person name="Lucas S."/>
            <person name="Copeland A."/>
            <person name="Lapidus A."/>
            <person name="Cheng J.F."/>
            <person name="Goodwin L."/>
            <person name="Pitluck S."/>
            <person name="Davenport K."/>
            <person name="Detter J.C."/>
            <person name="Han C."/>
            <person name="Tapia R."/>
            <person name="Land M."/>
            <person name="Hauser L."/>
            <person name="Pati A."/>
            <person name="Mikhailova N."/>
            <person name="Woyke T."/>
            <person name="Klenk H.P."/>
            <person name="Kyrpides N."/>
            <person name="Ivanova N."/>
        </authorList>
    </citation>
    <scope>NUCLEOTIDE SEQUENCE [LARGE SCALE GENOMIC DNA]</scope>
    <source>
        <strain evidence="3">DSM 12710 / JCM 10830 / BK20S6-10-b1 / P8</strain>
    </source>
</reference>
<keyword evidence="1" id="KW-0812">Transmembrane</keyword>
<evidence type="ECO:0000313" key="2">
    <source>
        <dbReference type="EMBL" id="ADI31902.1"/>
    </source>
</evidence>
<protein>
    <submittedName>
        <fullName evidence="2">Beta propeller domain protein</fullName>
    </submittedName>
</protein>
<gene>
    <name evidence="2" type="ordered locus">Shell_0787</name>
</gene>
<dbReference type="InterPro" id="IPR019198">
    <property type="entry name" value="Beta_propeller_containing"/>
</dbReference>
<proteinExistence type="predicted"/>
<organism evidence="2 3">
    <name type="scientific">Staphylothermus hellenicus (strain DSM 12710 / JCM 10830 / BK20S6-10-b1 / P8)</name>
    <dbReference type="NCBI Taxonomy" id="591019"/>
    <lineage>
        <taxon>Archaea</taxon>
        <taxon>Thermoproteota</taxon>
        <taxon>Thermoprotei</taxon>
        <taxon>Desulfurococcales</taxon>
        <taxon>Desulfurococcaceae</taxon>
        <taxon>Staphylothermus</taxon>
    </lineage>
</organism>
<dbReference type="EMBL" id="CP002051">
    <property type="protein sequence ID" value="ADI31902.1"/>
    <property type="molecule type" value="Genomic_DNA"/>
</dbReference>
<dbReference type="Pfam" id="PF09826">
    <property type="entry name" value="Beta_propel"/>
    <property type="match status" value="1"/>
</dbReference>
<feature type="transmembrane region" description="Helical" evidence="1">
    <location>
        <begin position="7"/>
        <end position="29"/>
    </location>
</feature>
<sequence length="707" mass="79620">MDGSKIIILGAIALIIGILLPITMHTIFFSGTRNTGNPIRASIEANLPKIKEMESFSSYSELLNYLNKTLAPTQSNPEIMGILNIEKSVMHTPVGAVPLFETQQRTTIRYSSTNVQVKGIDEPDIVKTNGKIIAVAKGDTVYIIDAVRDVYVGKIVLNSTINSIYISGDHLIVLTIMNRKFNLIQKIINENTAFTMTFPLPGTISEIHVYSISDPSKPVKLYNISVTGTIISSRLKDNILYTIMQQPVYDTSITIPSIGEQLLPPENIYLVDKQPVHYTNIIALNITSGKYSAYSFLTGPTSWVYMSHKYLVLASSNPYWIVYREQAMRTITKYMPEEIKKQLEPLIENNNYYKALEIINDYLNKLDQDNITEIVNNINSGLNTSNFTDYTKLYILDINQLSLEYKGEIEVPGIILDQFSIEEYRNNYLVVATTVSNYKLEAEFHTFSNRDNAVIISVNDSNGTKKWMMNINKTLVERGWKGFFSVFPSLILKYNELNIIDLSDLEIISKLSNLAVNEDIKASRLVGDLFILVTYRQVDPLFAINISDPENPVVLGYLEIPGYNEYLHPVSKNLLLGIGVEGGKLMVSLYNISDPENIVQVAKATLSPLLSPVLQDYHAFTIDPEKKLIFIPVATALFKLENELATCGDGVAVIEYSNTSLIVLKIIDHPYIVRTLYIGDKLYIISPYMVRVFNEATLELIKTIWLS</sequence>
<dbReference type="Proteomes" id="UP000002573">
    <property type="component" value="Chromosome"/>
</dbReference>
<keyword evidence="3" id="KW-1185">Reference proteome</keyword>
<name>D7D806_STAHD</name>
<dbReference type="HOGENOM" id="CLU_015706_0_0_2"/>
<dbReference type="eggNOG" id="arCOG02284">
    <property type="taxonomic scope" value="Archaea"/>
</dbReference>